<sequence length="66" mass="7395">MCTHTQAVTVAMARRTWLATTSWLFRVYRPTSSTRSDANGSGFAVSLAQSRRWSGRKLEGRKDSVC</sequence>
<comment type="caution">
    <text evidence="2">The sequence shown here is derived from an EMBL/GenBank/DDBJ whole genome shotgun (WGS) entry which is preliminary data.</text>
</comment>
<dbReference type="EMBL" id="CAAALY010113559">
    <property type="protein sequence ID" value="VEL30598.1"/>
    <property type="molecule type" value="Genomic_DNA"/>
</dbReference>
<organism evidence="2 3">
    <name type="scientific">Protopolystoma xenopodis</name>
    <dbReference type="NCBI Taxonomy" id="117903"/>
    <lineage>
        <taxon>Eukaryota</taxon>
        <taxon>Metazoa</taxon>
        <taxon>Spiralia</taxon>
        <taxon>Lophotrochozoa</taxon>
        <taxon>Platyhelminthes</taxon>
        <taxon>Monogenea</taxon>
        <taxon>Polyopisthocotylea</taxon>
        <taxon>Polystomatidea</taxon>
        <taxon>Polystomatidae</taxon>
        <taxon>Protopolystoma</taxon>
    </lineage>
</organism>
<dbReference type="AlphaFoldDB" id="A0A448X866"/>
<evidence type="ECO:0000313" key="3">
    <source>
        <dbReference type="Proteomes" id="UP000784294"/>
    </source>
</evidence>
<feature type="compositionally biased region" description="Basic and acidic residues" evidence="1">
    <location>
        <begin position="56"/>
        <end position="66"/>
    </location>
</feature>
<reference evidence="2" key="1">
    <citation type="submission" date="2018-11" db="EMBL/GenBank/DDBJ databases">
        <authorList>
            <consortium name="Pathogen Informatics"/>
        </authorList>
    </citation>
    <scope>NUCLEOTIDE SEQUENCE</scope>
</reference>
<dbReference type="Proteomes" id="UP000784294">
    <property type="component" value="Unassembled WGS sequence"/>
</dbReference>
<feature type="region of interest" description="Disordered" evidence="1">
    <location>
        <begin position="47"/>
        <end position="66"/>
    </location>
</feature>
<gene>
    <name evidence="2" type="ORF">PXEA_LOCUS24038</name>
</gene>
<evidence type="ECO:0000256" key="1">
    <source>
        <dbReference type="SAM" id="MobiDB-lite"/>
    </source>
</evidence>
<accession>A0A448X866</accession>
<evidence type="ECO:0000313" key="2">
    <source>
        <dbReference type="EMBL" id="VEL30598.1"/>
    </source>
</evidence>
<proteinExistence type="predicted"/>
<protein>
    <submittedName>
        <fullName evidence="2">Uncharacterized protein</fullName>
    </submittedName>
</protein>
<name>A0A448X866_9PLAT</name>
<keyword evidence="3" id="KW-1185">Reference proteome</keyword>